<reference evidence="11" key="1">
    <citation type="submission" date="2016-11" db="EMBL/GenBank/DDBJ databases">
        <authorList>
            <person name="Varghese N."/>
            <person name="Submissions S."/>
        </authorList>
    </citation>
    <scope>NUCLEOTIDE SEQUENCE [LARGE SCALE GENOMIC DNA]</scope>
    <source>
        <strain evidence="11">DSM 19514</strain>
    </source>
</reference>
<dbReference type="CDD" id="cd13123">
    <property type="entry name" value="MATE_MurJ_like"/>
    <property type="match status" value="1"/>
</dbReference>
<protein>
    <submittedName>
        <fullName evidence="10">Putative peptidoglycan lipid II flippase</fullName>
    </submittedName>
</protein>
<keyword evidence="6 9" id="KW-1133">Transmembrane helix</keyword>
<dbReference type="GO" id="GO:0005886">
    <property type="term" value="C:plasma membrane"/>
    <property type="evidence" value="ECO:0007669"/>
    <property type="project" value="UniProtKB-SubCell"/>
</dbReference>
<feature type="compositionally biased region" description="Polar residues" evidence="8">
    <location>
        <begin position="8"/>
        <end position="21"/>
    </location>
</feature>
<feature type="transmembrane region" description="Helical" evidence="9">
    <location>
        <begin position="43"/>
        <end position="69"/>
    </location>
</feature>
<accession>A0A1M4WZL7</accession>
<feature type="transmembrane region" description="Helical" evidence="9">
    <location>
        <begin position="171"/>
        <end position="190"/>
    </location>
</feature>
<dbReference type="PANTHER" id="PTHR47019:SF1">
    <property type="entry name" value="LIPID II FLIPPASE MURJ"/>
    <property type="match status" value="1"/>
</dbReference>
<evidence type="ECO:0000256" key="3">
    <source>
        <dbReference type="ARBA" id="ARBA00022692"/>
    </source>
</evidence>
<evidence type="ECO:0000256" key="8">
    <source>
        <dbReference type="SAM" id="MobiDB-lite"/>
    </source>
</evidence>
<feature type="transmembrane region" description="Helical" evidence="9">
    <location>
        <begin position="323"/>
        <end position="343"/>
    </location>
</feature>
<dbReference type="GO" id="GO:0008360">
    <property type="term" value="P:regulation of cell shape"/>
    <property type="evidence" value="ECO:0007669"/>
    <property type="project" value="UniProtKB-KW"/>
</dbReference>
<evidence type="ECO:0000256" key="1">
    <source>
        <dbReference type="ARBA" id="ARBA00004651"/>
    </source>
</evidence>
<dbReference type="PANTHER" id="PTHR47019">
    <property type="entry name" value="LIPID II FLIPPASE MURJ"/>
    <property type="match status" value="1"/>
</dbReference>
<comment type="subcellular location">
    <subcellularLocation>
        <location evidence="1">Cell membrane</location>
        <topology evidence="1">Multi-pass membrane protein</topology>
    </subcellularLocation>
</comment>
<gene>
    <name evidence="10" type="ORF">SAMN02745225_01846</name>
</gene>
<dbReference type="GO" id="GO:0015648">
    <property type="term" value="F:lipid-linked peptidoglycan transporter activity"/>
    <property type="evidence" value="ECO:0007669"/>
    <property type="project" value="TreeGrafter"/>
</dbReference>
<evidence type="ECO:0000256" key="6">
    <source>
        <dbReference type="ARBA" id="ARBA00022989"/>
    </source>
</evidence>
<feature type="transmembrane region" description="Helical" evidence="9">
    <location>
        <begin position="519"/>
        <end position="543"/>
    </location>
</feature>
<keyword evidence="2" id="KW-1003">Cell membrane</keyword>
<feature type="region of interest" description="Disordered" evidence="8">
    <location>
        <begin position="1"/>
        <end position="21"/>
    </location>
</feature>
<feature type="transmembrane region" description="Helical" evidence="9">
    <location>
        <begin position="89"/>
        <end position="109"/>
    </location>
</feature>
<keyword evidence="5" id="KW-0573">Peptidoglycan synthesis</keyword>
<organism evidence="10 11">
    <name type="scientific">Ferrithrix thermotolerans DSM 19514</name>
    <dbReference type="NCBI Taxonomy" id="1121881"/>
    <lineage>
        <taxon>Bacteria</taxon>
        <taxon>Bacillati</taxon>
        <taxon>Actinomycetota</taxon>
        <taxon>Acidimicrobiia</taxon>
        <taxon>Acidimicrobiales</taxon>
        <taxon>Acidimicrobiaceae</taxon>
        <taxon>Ferrithrix</taxon>
    </lineage>
</organism>
<feature type="transmembrane region" description="Helical" evidence="9">
    <location>
        <begin position="234"/>
        <end position="256"/>
    </location>
</feature>
<dbReference type="InterPro" id="IPR004268">
    <property type="entry name" value="MurJ"/>
</dbReference>
<feature type="transmembrane region" description="Helical" evidence="9">
    <location>
        <begin position="396"/>
        <end position="417"/>
    </location>
</feature>
<dbReference type="Proteomes" id="UP000184295">
    <property type="component" value="Unassembled WGS sequence"/>
</dbReference>
<dbReference type="GO" id="GO:0009252">
    <property type="term" value="P:peptidoglycan biosynthetic process"/>
    <property type="evidence" value="ECO:0007669"/>
    <property type="project" value="UniProtKB-KW"/>
</dbReference>
<evidence type="ECO:0000313" key="10">
    <source>
        <dbReference type="EMBL" id="SHE86689.1"/>
    </source>
</evidence>
<keyword evidence="11" id="KW-1185">Reference proteome</keyword>
<feature type="transmembrane region" description="Helical" evidence="9">
    <location>
        <begin position="202"/>
        <end position="222"/>
    </location>
</feature>
<evidence type="ECO:0000256" key="9">
    <source>
        <dbReference type="SAM" id="Phobius"/>
    </source>
</evidence>
<feature type="transmembrane region" description="Helical" evidence="9">
    <location>
        <begin position="364"/>
        <end position="384"/>
    </location>
</feature>
<evidence type="ECO:0000256" key="7">
    <source>
        <dbReference type="ARBA" id="ARBA00023136"/>
    </source>
</evidence>
<evidence type="ECO:0000256" key="5">
    <source>
        <dbReference type="ARBA" id="ARBA00022984"/>
    </source>
</evidence>
<evidence type="ECO:0000313" key="11">
    <source>
        <dbReference type="Proteomes" id="UP000184295"/>
    </source>
</evidence>
<dbReference type="GO" id="GO:0034204">
    <property type="term" value="P:lipid translocation"/>
    <property type="evidence" value="ECO:0007669"/>
    <property type="project" value="TreeGrafter"/>
</dbReference>
<feature type="transmembrane region" description="Helical" evidence="9">
    <location>
        <begin position="277"/>
        <end position="303"/>
    </location>
</feature>
<dbReference type="InterPro" id="IPR051050">
    <property type="entry name" value="Lipid_II_flippase_MurJ/MviN"/>
</dbReference>
<sequence length="552" mass="59727">MGKEYLKDQTQAKSGENQQVNSSRVITRMQELLGSSQSARTNAAYMAVGTAVSKVTGLVRIIALAYALGLRVGDSYNLANNTPNTLYDLLLGGIIASTIVPVFSSRLATSLQDRAWRSISAVVTISIAVLGLLTIVFEFASPFIIEAYSFERSATSSQQTVILATQLLRLFAPQLFFYGVIAMLNSTLYSRGHFSTPAFAPIFNNVFSIAVLVIYSVLYPHPTTGSVLHDPTQMLILGVGTTFGVFLQTVALLPAIRRYAPDLRVSFDYRDPVVLEITRLSGWTFGYVLANQIALFVVLAIAFAHQGYVTAYNYAYLFFQLPYSIVSLSIMSAVQPQLAALWAKAERQEFQRKLASSLRAAVTVTIPVSAIYLSASQLIIYVTLAHGAMNRAGAQLTARALIGFAVGLPGFAAFLSINQALQSMKRNQTVFFLYFIENLLNIVLAFILTKPFGILGLSLSFSLAYDAAAVVGVLLTSAMGLRLGYKSLLRSWFNSLTASVVCAAATFPMASYAAHQSGIMLYVSAVIVGALSASAFVAVTYIANRFRVTQGA</sequence>
<keyword evidence="7 9" id="KW-0472">Membrane</keyword>
<feature type="transmembrane region" description="Helical" evidence="9">
    <location>
        <begin position="493"/>
        <end position="513"/>
    </location>
</feature>
<dbReference type="PRINTS" id="PR01806">
    <property type="entry name" value="VIRFACTRMVIN"/>
</dbReference>
<feature type="transmembrane region" description="Helical" evidence="9">
    <location>
        <begin position="429"/>
        <end position="448"/>
    </location>
</feature>
<keyword evidence="3 9" id="KW-0812">Transmembrane</keyword>
<dbReference type="Pfam" id="PF03023">
    <property type="entry name" value="MurJ"/>
    <property type="match status" value="1"/>
</dbReference>
<name>A0A1M4WZL7_9ACTN</name>
<feature type="transmembrane region" description="Helical" evidence="9">
    <location>
        <begin position="454"/>
        <end position="481"/>
    </location>
</feature>
<evidence type="ECO:0000256" key="2">
    <source>
        <dbReference type="ARBA" id="ARBA00022475"/>
    </source>
</evidence>
<keyword evidence="4" id="KW-0133">Cell shape</keyword>
<evidence type="ECO:0000256" key="4">
    <source>
        <dbReference type="ARBA" id="ARBA00022960"/>
    </source>
</evidence>
<dbReference type="EMBL" id="FQUL01000031">
    <property type="protein sequence ID" value="SHE86689.1"/>
    <property type="molecule type" value="Genomic_DNA"/>
</dbReference>
<dbReference type="AlphaFoldDB" id="A0A1M4WZL7"/>
<feature type="transmembrane region" description="Helical" evidence="9">
    <location>
        <begin position="121"/>
        <end position="145"/>
    </location>
</feature>
<proteinExistence type="predicted"/>
<dbReference type="STRING" id="1121881.SAMN02745225_01846"/>